<dbReference type="AlphaFoldDB" id="A0A0W0FD14"/>
<evidence type="ECO:0000313" key="3">
    <source>
        <dbReference type="Proteomes" id="UP000054988"/>
    </source>
</evidence>
<sequence>MDNEKPTVRPVPSSPAPTPGPSSQSNPPALGNPPAQPAPGSSTNLAPAELTTPRPISFTQGHSVPTPILTSPPPGPSSQSNPPALGNPPAQPAPGSSTNLAPAEPTTPRPISFTQGHFVPTPILTAPPPARVVSVDEKPHVHGEVTSQKAASLDRASTYDRRMTPLPPLPGHGSPVIHASPVDETGGMLQPGGAMPTDLGRMGTMNSRRSNIDWIVPQLKEAREVAFRPKTVGERLEPTLIHAKDEKEKFAAKARLTGLALNIAIGKLHIILS</sequence>
<evidence type="ECO:0000313" key="2">
    <source>
        <dbReference type="EMBL" id="KTB34116.1"/>
    </source>
</evidence>
<proteinExistence type="predicted"/>
<dbReference type="EMBL" id="LATX01002120">
    <property type="protein sequence ID" value="KTB34116.1"/>
    <property type="molecule type" value="Genomic_DNA"/>
</dbReference>
<comment type="caution">
    <text evidence="2">The sequence shown here is derived from an EMBL/GenBank/DDBJ whole genome shotgun (WGS) entry which is preliminary data.</text>
</comment>
<evidence type="ECO:0000256" key="1">
    <source>
        <dbReference type="SAM" id="MobiDB-lite"/>
    </source>
</evidence>
<organism evidence="2 3">
    <name type="scientific">Moniliophthora roreri</name>
    <name type="common">Frosty pod rot fungus</name>
    <name type="synonym">Monilia roreri</name>
    <dbReference type="NCBI Taxonomy" id="221103"/>
    <lineage>
        <taxon>Eukaryota</taxon>
        <taxon>Fungi</taxon>
        <taxon>Dikarya</taxon>
        <taxon>Basidiomycota</taxon>
        <taxon>Agaricomycotina</taxon>
        <taxon>Agaricomycetes</taxon>
        <taxon>Agaricomycetidae</taxon>
        <taxon>Agaricales</taxon>
        <taxon>Marasmiineae</taxon>
        <taxon>Marasmiaceae</taxon>
        <taxon>Moniliophthora</taxon>
    </lineage>
</organism>
<protein>
    <submittedName>
        <fullName evidence="2">Uncharacterized protein</fullName>
    </submittedName>
</protein>
<name>A0A0W0FD14_MONRR</name>
<accession>A0A0W0FD14</accession>
<reference evidence="2 3" key="1">
    <citation type="submission" date="2015-12" db="EMBL/GenBank/DDBJ databases">
        <title>Draft genome sequence of Moniliophthora roreri, the causal agent of frosty pod rot of cacao.</title>
        <authorList>
            <person name="Aime M.C."/>
            <person name="Diaz-Valderrama J.R."/>
            <person name="Kijpornyongpan T."/>
            <person name="Phillips-Mora W."/>
        </authorList>
    </citation>
    <scope>NUCLEOTIDE SEQUENCE [LARGE SCALE GENOMIC DNA]</scope>
    <source>
        <strain evidence="2 3">MCA 2952</strain>
    </source>
</reference>
<gene>
    <name evidence="2" type="ORF">WG66_13286</name>
</gene>
<dbReference type="Proteomes" id="UP000054988">
    <property type="component" value="Unassembled WGS sequence"/>
</dbReference>
<dbReference type="eggNOG" id="ENOG502SSCN">
    <property type="taxonomic scope" value="Eukaryota"/>
</dbReference>
<feature type="region of interest" description="Disordered" evidence="1">
    <location>
        <begin position="1"/>
        <end position="123"/>
    </location>
</feature>